<comment type="caution">
    <text evidence="2">The sequence shown here is derived from an EMBL/GenBank/DDBJ whole genome shotgun (WGS) entry which is preliminary data.</text>
</comment>
<evidence type="ECO:0000313" key="3">
    <source>
        <dbReference type="Proteomes" id="UP001281003"/>
    </source>
</evidence>
<dbReference type="EMBL" id="JAUTDP010000012">
    <property type="protein sequence ID" value="KAK3391855.1"/>
    <property type="molecule type" value="Genomic_DNA"/>
</dbReference>
<dbReference type="Proteomes" id="UP001281003">
    <property type="component" value="Unassembled WGS sequence"/>
</dbReference>
<feature type="compositionally biased region" description="Polar residues" evidence="1">
    <location>
        <begin position="308"/>
        <end position="320"/>
    </location>
</feature>
<accession>A0AAE0U5Z2</accession>
<name>A0AAE0U5Z2_SORBR</name>
<gene>
    <name evidence="2" type="ORF">B0T20DRAFT_488850</name>
</gene>
<feature type="non-terminal residue" evidence="2">
    <location>
        <position position="1"/>
    </location>
</feature>
<feature type="region of interest" description="Disordered" evidence="1">
    <location>
        <begin position="216"/>
        <end position="359"/>
    </location>
</feature>
<reference evidence="2" key="2">
    <citation type="submission" date="2023-07" db="EMBL/GenBank/DDBJ databases">
        <authorList>
            <consortium name="Lawrence Berkeley National Laboratory"/>
            <person name="Haridas S."/>
            <person name="Hensen N."/>
            <person name="Bonometti L."/>
            <person name="Westerberg I."/>
            <person name="Brannstrom I.O."/>
            <person name="Guillou S."/>
            <person name="Cros-Aarteil S."/>
            <person name="Calhoun S."/>
            <person name="Kuo A."/>
            <person name="Mondo S."/>
            <person name="Pangilinan J."/>
            <person name="Riley R."/>
            <person name="LaButti K."/>
            <person name="Andreopoulos B."/>
            <person name="Lipzen A."/>
            <person name="Chen C."/>
            <person name="Yanf M."/>
            <person name="Daum C."/>
            <person name="Ng V."/>
            <person name="Clum A."/>
            <person name="Steindorff A."/>
            <person name="Ohm R."/>
            <person name="Martin F."/>
            <person name="Silar P."/>
            <person name="Natvig D."/>
            <person name="Lalanne C."/>
            <person name="Gautier V."/>
            <person name="Ament-velasquez S.L."/>
            <person name="Kruys A."/>
            <person name="Hutchinson M.I."/>
            <person name="Powell A.J."/>
            <person name="Barry K."/>
            <person name="Miller A.N."/>
            <person name="Grigoriev I.V."/>
            <person name="Debuchy R."/>
            <person name="Gladieux P."/>
            <person name="Thoren M.H."/>
            <person name="Johannesson H."/>
        </authorList>
    </citation>
    <scope>NUCLEOTIDE SEQUENCE</scope>
    <source>
        <strain evidence="2">FGSC 1904</strain>
    </source>
</reference>
<reference evidence="2" key="1">
    <citation type="journal article" date="2023" name="Mol. Phylogenet. Evol.">
        <title>Genome-scale phylogeny and comparative genomics of the fungal order Sordariales.</title>
        <authorList>
            <person name="Hensen N."/>
            <person name="Bonometti L."/>
            <person name="Westerberg I."/>
            <person name="Brannstrom I.O."/>
            <person name="Guillou S."/>
            <person name="Cros-Aarteil S."/>
            <person name="Calhoun S."/>
            <person name="Haridas S."/>
            <person name="Kuo A."/>
            <person name="Mondo S."/>
            <person name="Pangilinan J."/>
            <person name="Riley R."/>
            <person name="LaButti K."/>
            <person name="Andreopoulos B."/>
            <person name="Lipzen A."/>
            <person name="Chen C."/>
            <person name="Yan M."/>
            <person name="Daum C."/>
            <person name="Ng V."/>
            <person name="Clum A."/>
            <person name="Steindorff A."/>
            <person name="Ohm R.A."/>
            <person name="Martin F."/>
            <person name="Silar P."/>
            <person name="Natvig D.O."/>
            <person name="Lalanne C."/>
            <person name="Gautier V."/>
            <person name="Ament-Velasquez S.L."/>
            <person name="Kruys A."/>
            <person name="Hutchinson M.I."/>
            <person name="Powell A.J."/>
            <person name="Barry K."/>
            <person name="Miller A.N."/>
            <person name="Grigoriev I.V."/>
            <person name="Debuchy R."/>
            <person name="Gladieux P."/>
            <person name="Hiltunen Thoren M."/>
            <person name="Johannesson H."/>
        </authorList>
    </citation>
    <scope>NUCLEOTIDE SEQUENCE</scope>
    <source>
        <strain evidence="2">FGSC 1904</strain>
    </source>
</reference>
<dbReference type="AlphaFoldDB" id="A0AAE0U5Z2"/>
<proteinExistence type="predicted"/>
<feature type="compositionally biased region" description="Gly residues" evidence="1">
    <location>
        <begin position="323"/>
        <end position="335"/>
    </location>
</feature>
<protein>
    <submittedName>
        <fullName evidence="2">Uncharacterized protein</fullName>
    </submittedName>
</protein>
<feature type="compositionally biased region" description="Pro residues" evidence="1">
    <location>
        <begin position="171"/>
        <end position="184"/>
    </location>
</feature>
<evidence type="ECO:0000256" key="1">
    <source>
        <dbReference type="SAM" id="MobiDB-lite"/>
    </source>
</evidence>
<sequence length="359" mass="38960">MESSFSEEEKRFLLGEIIKVSVNVDAMIDFINHHSIHTPDWYAIQIPRGETVRQCINAYNSMVRPSSFQRPMPSPQKRPSVDDSEDHYAKRRAVGPAEDRPPYSPMRPAYGQQPFPTPLVQPVNIQPRPNGLPSPGVPPAPPSTLNAAPTGRKRGRPKKDESRARQNMPQPNQPIAPAPTPIAPSPRTIISTSQPLSPLSGGYYNSSYRYSPVASSYDPVAASKSAQHSLPHPESVPRTLHMTSSSSEMGPRLAGDYSSSWPGIGSGREQQQHQHQQQQQHSQSQQHQQQPQTPTSLPAPVEPPVSSHHASYATNRSPRLTSGFGGGGGGGGGAAQHGQARDSTSTPSEQRRPSVQTTS</sequence>
<feature type="compositionally biased region" description="Low complexity" evidence="1">
    <location>
        <begin position="273"/>
        <end position="290"/>
    </location>
</feature>
<feature type="compositionally biased region" description="Polar residues" evidence="1">
    <location>
        <begin position="341"/>
        <end position="359"/>
    </location>
</feature>
<evidence type="ECO:0000313" key="2">
    <source>
        <dbReference type="EMBL" id="KAK3391855.1"/>
    </source>
</evidence>
<feature type="region of interest" description="Disordered" evidence="1">
    <location>
        <begin position="64"/>
        <end position="198"/>
    </location>
</feature>
<organism evidence="2 3">
    <name type="scientific">Sordaria brevicollis</name>
    <dbReference type="NCBI Taxonomy" id="83679"/>
    <lineage>
        <taxon>Eukaryota</taxon>
        <taxon>Fungi</taxon>
        <taxon>Dikarya</taxon>
        <taxon>Ascomycota</taxon>
        <taxon>Pezizomycotina</taxon>
        <taxon>Sordariomycetes</taxon>
        <taxon>Sordariomycetidae</taxon>
        <taxon>Sordariales</taxon>
        <taxon>Sordariaceae</taxon>
        <taxon>Sordaria</taxon>
    </lineage>
</organism>
<feature type="compositionally biased region" description="Pro residues" evidence="1">
    <location>
        <begin position="130"/>
        <end position="142"/>
    </location>
</feature>
<keyword evidence="3" id="KW-1185">Reference proteome</keyword>